<evidence type="ECO:0000313" key="8">
    <source>
        <dbReference type="Proteomes" id="UP000000343"/>
    </source>
</evidence>
<dbReference type="AlphaFoldDB" id="E8X187"/>
<proteinExistence type="predicted"/>
<dbReference type="HOGENOM" id="CLU_027562_23_3_0"/>
<dbReference type="Pfam" id="PF00589">
    <property type="entry name" value="Phage_integrase"/>
    <property type="match status" value="1"/>
</dbReference>
<evidence type="ECO:0000256" key="4">
    <source>
        <dbReference type="PROSITE-ProRule" id="PRU01248"/>
    </source>
</evidence>
<dbReference type="GO" id="GO:0015074">
    <property type="term" value="P:DNA integration"/>
    <property type="evidence" value="ECO:0007669"/>
    <property type="project" value="UniProtKB-KW"/>
</dbReference>
<dbReference type="InterPro" id="IPR011010">
    <property type="entry name" value="DNA_brk_join_enz"/>
</dbReference>
<dbReference type="Pfam" id="PF02899">
    <property type="entry name" value="Phage_int_SAM_1"/>
    <property type="match status" value="1"/>
</dbReference>
<accession>E8X187</accession>
<protein>
    <submittedName>
        <fullName evidence="7">Integrase family protein</fullName>
    </submittedName>
</protein>
<dbReference type="STRING" id="1198114.AciX9_1996"/>
<dbReference type="PANTHER" id="PTHR30349">
    <property type="entry name" value="PHAGE INTEGRASE-RELATED"/>
    <property type="match status" value="1"/>
</dbReference>
<dbReference type="InterPro" id="IPR010998">
    <property type="entry name" value="Integrase_recombinase_N"/>
</dbReference>
<dbReference type="Proteomes" id="UP000000343">
    <property type="component" value="Chromosome"/>
</dbReference>
<dbReference type="SUPFAM" id="SSF56349">
    <property type="entry name" value="DNA breaking-rejoining enzymes"/>
    <property type="match status" value="1"/>
</dbReference>
<evidence type="ECO:0000259" key="5">
    <source>
        <dbReference type="PROSITE" id="PS51898"/>
    </source>
</evidence>
<keyword evidence="3" id="KW-0233">DNA recombination</keyword>
<keyword evidence="2 4" id="KW-0238">DNA-binding</keyword>
<dbReference type="GO" id="GO:0003677">
    <property type="term" value="F:DNA binding"/>
    <property type="evidence" value="ECO:0007669"/>
    <property type="project" value="UniProtKB-UniRule"/>
</dbReference>
<evidence type="ECO:0000256" key="1">
    <source>
        <dbReference type="ARBA" id="ARBA00022908"/>
    </source>
</evidence>
<feature type="domain" description="Core-binding (CB)" evidence="6">
    <location>
        <begin position="117"/>
        <end position="202"/>
    </location>
</feature>
<dbReference type="InterPro" id="IPR002104">
    <property type="entry name" value="Integrase_catalytic"/>
</dbReference>
<evidence type="ECO:0000259" key="6">
    <source>
        <dbReference type="PROSITE" id="PS51900"/>
    </source>
</evidence>
<gene>
    <name evidence="7" type="ordered locus">AciX9_1996</name>
</gene>
<organism evidence="8">
    <name type="scientific">Granulicella tundricola (strain ATCC BAA-1859 / DSM 23138 / MP5ACTX9)</name>
    <dbReference type="NCBI Taxonomy" id="1198114"/>
    <lineage>
        <taxon>Bacteria</taxon>
        <taxon>Pseudomonadati</taxon>
        <taxon>Acidobacteriota</taxon>
        <taxon>Terriglobia</taxon>
        <taxon>Terriglobales</taxon>
        <taxon>Acidobacteriaceae</taxon>
        <taxon>Granulicella</taxon>
    </lineage>
</organism>
<keyword evidence="8" id="KW-1185">Reference proteome</keyword>
<dbReference type="InterPro" id="IPR044068">
    <property type="entry name" value="CB"/>
</dbReference>
<sequence length="414" mass="47513">MIQELFVFESTRARQCAAPMLREREEYLDYMARQGVGRSRLRSMAAMLLNIVRFLELESSRAVSIEELQRGTERWLTEPGPRTARRPTKVSGMRFLLTAKNWLRFHNQLTIEALDPGPTEIIVRGFAHYLSVVRGLAPETTRIYRTRVSHFLEWALDRRASLSVISLSDVDDFILMKRASGYLPRSIVSFCGAIRMFFRYAEERGWNNSHIPLNLRGPHIPRYLSAPKGPTWKDVRRLINNKTETPVELRATAILYLCSIYGLRSSEVVGLRLSDFNWVSETFVVHRAKRGRVQQFPIQFEVGEAILGYLQRGRPQCVCRNVFVTLRPPYRTVRATTLWGIAADRMKKLGITSENYGGHALRHSCATELLRRGSSLKDIADFLGHRDMRSVSIYAKYDLKSLRQVASFSLAGVK</sequence>
<keyword evidence="1" id="KW-0229">DNA integration</keyword>
<dbReference type="GO" id="GO:0006310">
    <property type="term" value="P:DNA recombination"/>
    <property type="evidence" value="ECO:0007669"/>
    <property type="project" value="UniProtKB-KW"/>
</dbReference>
<name>E8X187_GRATM</name>
<dbReference type="OrthoDB" id="283809at2"/>
<evidence type="ECO:0000313" key="7">
    <source>
        <dbReference type="EMBL" id="ADW69041.1"/>
    </source>
</evidence>
<dbReference type="EMBL" id="CP002480">
    <property type="protein sequence ID" value="ADW69041.1"/>
    <property type="molecule type" value="Genomic_DNA"/>
</dbReference>
<dbReference type="InterPro" id="IPR013762">
    <property type="entry name" value="Integrase-like_cat_sf"/>
</dbReference>
<dbReference type="Gene3D" id="1.10.443.10">
    <property type="entry name" value="Intergrase catalytic core"/>
    <property type="match status" value="1"/>
</dbReference>
<dbReference type="Gene3D" id="1.10.150.130">
    <property type="match status" value="1"/>
</dbReference>
<dbReference type="InterPro" id="IPR004107">
    <property type="entry name" value="Integrase_SAM-like_N"/>
</dbReference>
<reference evidence="8" key="1">
    <citation type="submission" date="2011-01" db="EMBL/GenBank/DDBJ databases">
        <title>Complete sequence of chromosome of Acidobacterium sp. MP5ACTX9.</title>
        <authorList>
            <consortium name="US DOE Joint Genome Institute"/>
            <person name="Lucas S."/>
            <person name="Copeland A."/>
            <person name="Lapidus A."/>
            <person name="Cheng J.-F."/>
            <person name="Goodwin L."/>
            <person name="Pitluck S."/>
            <person name="Teshima H."/>
            <person name="Detter J.C."/>
            <person name="Han C."/>
            <person name="Tapia R."/>
            <person name="Land M."/>
            <person name="Hauser L."/>
            <person name="Kyrpides N."/>
            <person name="Ivanova N."/>
            <person name="Ovchinnikova G."/>
            <person name="Pagani I."/>
            <person name="Rawat S.R."/>
            <person name="Mannisto M."/>
            <person name="Haggblom M.M."/>
            <person name="Woyke T."/>
        </authorList>
    </citation>
    <scope>NUCLEOTIDE SEQUENCE [LARGE SCALE GENOMIC DNA]</scope>
    <source>
        <strain evidence="8">MP5ACTX9</strain>
    </source>
</reference>
<evidence type="ECO:0000256" key="2">
    <source>
        <dbReference type="ARBA" id="ARBA00023125"/>
    </source>
</evidence>
<evidence type="ECO:0000256" key="3">
    <source>
        <dbReference type="ARBA" id="ARBA00023172"/>
    </source>
</evidence>
<dbReference type="InterPro" id="IPR050090">
    <property type="entry name" value="Tyrosine_recombinase_XerCD"/>
</dbReference>
<dbReference type="eggNOG" id="COG4974">
    <property type="taxonomic scope" value="Bacteria"/>
</dbReference>
<dbReference type="KEGG" id="acm:AciX9_1996"/>
<dbReference type="PANTHER" id="PTHR30349:SF90">
    <property type="entry name" value="TYROSINE RECOMBINASE XERD"/>
    <property type="match status" value="1"/>
</dbReference>
<feature type="domain" description="Tyr recombinase" evidence="5">
    <location>
        <begin position="219"/>
        <end position="407"/>
    </location>
</feature>
<dbReference type="PaxDb" id="1198114-AciX9_1996"/>
<dbReference type="PROSITE" id="PS51900">
    <property type="entry name" value="CB"/>
    <property type="match status" value="1"/>
</dbReference>
<dbReference type="RefSeq" id="WP_013580360.1">
    <property type="nucleotide sequence ID" value="NC_015064.1"/>
</dbReference>
<dbReference type="PROSITE" id="PS51898">
    <property type="entry name" value="TYR_RECOMBINASE"/>
    <property type="match status" value="1"/>
</dbReference>